<dbReference type="PANTHER" id="PTHR12151">
    <property type="entry name" value="ELECTRON TRANSPORT PROTIN SCO1/SENC FAMILY MEMBER"/>
    <property type="match status" value="1"/>
</dbReference>
<dbReference type="InterPro" id="IPR003782">
    <property type="entry name" value="SCO1/SenC"/>
</dbReference>
<evidence type="ECO:0000256" key="1">
    <source>
        <dbReference type="ARBA" id="ARBA00010996"/>
    </source>
</evidence>
<evidence type="ECO:0000256" key="2">
    <source>
        <dbReference type="SAM" id="SignalP"/>
    </source>
</evidence>
<evidence type="ECO:0000313" key="3">
    <source>
        <dbReference type="EMBL" id="MCX3060687.1"/>
    </source>
</evidence>
<dbReference type="Proteomes" id="UP001163064">
    <property type="component" value="Unassembled WGS sequence"/>
</dbReference>
<dbReference type="RefSeq" id="WP_266599483.1">
    <property type="nucleotide sequence ID" value="NZ_JAPHNL010000116.1"/>
</dbReference>
<dbReference type="Gene3D" id="3.40.30.10">
    <property type="entry name" value="Glutaredoxin"/>
    <property type="match status" value="1"/>
</dbReference>
<comment type="similarity">
    <text evidence="1">Belongs to the SCO1/2 family.</text>
</comment>
<evidence type="ECO:0000313" key="4">
    <source>
        <dbReference type="Proteomes" id="UP001163064"/>
    </source>
</evidence>
<name>A0ABT3TWD3_9ACTN</name>
<dbReference type="PANTHER" id="PTHR12151:SF25">
    <property type="entry name" value="LINALOOL DEHYDRATASE_ISOMERASE DOMAIN-CONTAINING PROTEIN"/>
    <property type="match status" value="1"/>
</dbReference>
<reference evidence="3" key="1">
    <citation type="submission" date="2022-10" db="EMBL/GenBank/DDBJ databases">
        <title>Streptomyces beihaiensis sp. nov., a chitin degrading actinobacterium, isolated from shrimp pond soil.</title>
        <authorList>
            <person name="Xie J."/>
            <person name="Shen N."/>
        </authorList>
    </citation>
    <scope>NUCLEOTIDE SEQUENCE</scope>
    <source>
        <strain evidence="3">GXMU-J5</strain>
    </source>
</reference>
<organism evidence="3 4">
    <name type="scientific">Streptomyces beihaiensis</name>
    <dbReference type="NCBI Taxonomy" id="2984495"/>
    <lineage>
        <taxon>Bacteria</taxon>
        <taxon>Bacillati</taxon>
        <taxon>Actinomycetota</taxon>
        <taxon>Actinomycetes</taxon>
        <taxon>Kitasatosporales</taxon>
        <taxon>Streptomycetaceae</taxon>
        <taxon>Streptomyces</taxon>
    </lineage>
</organism>
<keyword evidence="4" id="KW-1185">Reference proteome</keyword>
<proteinExistence type="inferred from homology"/>
<comment type="caution">
    <text evidence="3">The sequence shown here is derived from an EMBL/GenBank/DDBJ whole genome shotgun (WGS) entry which is preliminary data.</text>
</comment>
<feature type="chain" id="PRO_5047333510" evidence="2">
    <location>
        <begin position="39"/>
        <end position="290"/>
    </location>
</feature>
<feature type="signal peptide" evidence="2">
    <location>
        <begin position="1"/>
        <end position="38"/>
    </location>
</feature>
<keyword evidence="2" id="KW-0732">Signal</keyword>
<gene>
    <name evidence="3" type="ORF">OFY01_13130</name>
</gene>
<accession>A0ABT3TWD3</accession>
<dbReference type="InterPro" id="IPR036249">
    <property type="entry name" value="Thioredoxin-like_sf"/>
</dbReference>
<dbReference type="EMBL" id="JAPHNL010000116">
    <property type="protein sequence ID" value="MCX3060687.1"/>
    <property type="molecule type" value="Genomic_DNA"/>
</dbReference>
<dbReference type="Pfam" id="PF02630">
    <property type="entry name" value="SCO1-SenC"/>
    <property type="match status" value="1"/>
</dbReference>
<dbReference type="SUPFAM" id="SSF52833">
    <property type="entry name" value="Thioredoxin-like"/>
    <property type="match status" value="1"/>
</dbReference>
<sequence length="290" mass="31132">MSFTKLSDRSGHRAPRGRFRTVVAALAATVALSVSVSACGGGGGGGGGGTSSDGKIAAPAQDVGTRLSGTVPADIQHLPLTDQNGKKTDLAAFKGKILVVNDLMTLCQETCPLDTADMVRTAQQVTKDHHASDVEFLSITVDPERDDPAQLKAYRKLFAQAPPDWTLLTGSPDTIAKLWKYFGVWTKKVPQDNPPPKNWRTGKTLTYDVEHSDELFFLDRSGHERFLIEGTAHVADGTLPSTLRHYLSDKGVKNLEHPNGDAWTVPQALQTLSWLLQHRLAAPSGSSAAG</sequence>
<dbReference type="CDD" id="cd02968">
    <property type="entry name" value="SCO"/>
    <property type="match status" value="1"/>
</dbReference>
<protein>
    <submittedName>
        <fullName evidence="3">SCO family protein</fullName>
    </submittedName>
</protein>